<feature type="compositionally biased region" description="Basic and acidic residues" evidence="1">
    <location>
        <begin position="369"/>
        <end position="388"/>
    </location>
</feature>
<proteinExistence type="predicted"/>
<feature type="region of interest" description="Disordered" evidence="1">
    <location>
        <begin position="319"/>
        <end position="422"/>
    </location>
</feature>
<feature type="compositionally biased region" description="Low complexity" evidence="1">
    <location>
        <begin position="582"/>
        <end position="593"/>
    </location>
</feature>
<reference evidence="2 3" key="1">
    <citation type="submission" date="2020-08" db="EMBL/GenBank/DDBJ databases">
        <title>Genomic Encyclopedia of Type Strains, Phase III (KMG-III): the genomes of soil and plant-associated and newly described type strains.</title>
        <authorList>
            <person name="Whitman W."/>
        </authorList>
    </citation>
    <scope>NUCLEOTIDE SEQUENCE [LARGE SCALE GENOMIC DNA]</scope>
    <source>
        <strain evidence="2 3">CECT 3146</strain>
    </source>
</reference>
<feature type="compositionally biased region" description="Low complexity" evidence="1">
    <location>
        <begin position="77"/>
        <end position="91"/>
    </location>
</feature>
<gene>
    <name evidence="2" type="ORF">FHS40_006501</name>
</gene>
<feature type="compositionally biased region" description="Acidic residues" evidence="1">
    <location>
        <begin position="323"/>
        <end position="336"/>
    </location>
</feature>
<dbReference type="EMBL" id="JACHJD010000013">
    <property type="protein sequence ID" value="MBB5107384.1"/>
    <property type="molecule type" value="Genomic_DNA"/>
</dbReference>
<dbReference type="RefSeq" id="WP_184925640.1">
    <property type="nucleotide sequence ID" value="NZ_BMSQ01000013.1"/>
</dbReference>
<feature type="compositionally biased region" description="Basic and acidic residues" evidence="1">
    <location>
        <begin position="683"/>
        <end position="694"/>
    </location>
</feature>
<dbReference type="Proteomes" id="UP000549009">
    <property type="component" value="Unassembled WGS sequence"/>
</dbReference>
<feature type="region of interest" description="Disordered" evidence="1">
    <location>
        <begin position="581"/>
        <end position="694"/>
    </location>
</feature>
<protein>
    <submittedName>
        <fullName evidence="2">Uncharacterized protein</fullName>
    </submittedName>
</protein>
<feature type="compositionally biased region" description="Basic and acidic residues" evidence="1">
    <location>
        <begin position="656"/>
        <end position="674"/>
    </location>
</feature>
<sequence length="891" mass="97064">MRRQEEGNGQKATGKGQAPPRAASAPTAGVGQGPMTPGRAVALNGLVGNHVVARLVGEERHAHGPGAVAADPGRPSGEGAENAGAAFAAGARTAPSVGAQRAARNDRSRTVEPATSPGPRDSRAGQPGRTAAEQRALPRPAAGVPATPAPGRAAGGGALVVARVKGKGKAPAAGGAPSWEQRAKAINEIGRKHTCEQPNRSWGRVRDEIVVRYSRSYKHQPDEQSLRHIARALYNAIERQEQRRSRSGGQKTAGMQKVSEPNQEVQVMLYNGHLVITANQDSSLDLLHQWLLNDNDKNGDDKTDVQDAPGDRLRQVLTTDFHADDDTEDSERESEGEAALGKRPARASGPASSKRRRTEGERSAGASSKGEDPDRVYRDQQARLKISEGLRPAGQGHGQEQGQEEEQPGTPMDVDGGPDAQVAPYLRDNRTLRALRGVRHVRKIDVSHDRAEDPAYRQYLAKALSGEAAGYAYLVYNSGSDGVQHAEQKLLMLLNNADITGENAESDVLIRGRKRPCQACLGLQNYFKNEMGLDIRYNDRGNHYFINATTSAVEHFPGQDASRTEAVDGHLKEQLRHGPMYAAAPSGATPAPAFHDEGVHEPTVGAEGGTEQRKRLKKYTTADGRTGRLFPRRANLKAGLDTPSDSEVEDPAAAGKHLETHFHQLSLRDTKETDETAGLESAPDNRAKRSQEQQERWQAWFDEAIVPQLRVAAGPEFWQAVERRSEQRGTFGTIFPDALRRKIRELTQADPGLKTPIRVLLNVSVTTMNLQLGKTGESTRKLAHPLKEVPGADGAIEAAMPARFRSGWRELLRKNEGKKRGDTEKWNPKGDVLTDDFDRALYEIMFEGEHLVSANSVADKLFISQETFKRRVKKMKERYGQDDVGEGPAPR</sequence>
<feature type="region of interest" description="Disordered" evidence="1">
    <location>
        <begin position="239"/>
        <end position="260"/>
    </location>
</feature>
<name>A0A7W8EXT2_STRST</name>
<feature type="compositionally biased region" description="Low complexity" evidence="1">
    <location>
        <begin position="138"/>
        <end position="152"/>
    </location>
</feature>
<evidence type="ECO:0000313" key="3">
    <source>
        <dbReference type="Proteomes" id="UP000549009"/>
    </source>
</evidence>
<organism evidence="2 3">
    <name type="scientific">Streptomyces spectabilis</name>
    <dbReference type="NCBI Taxonomy" id="68270"/>
    <lineage>
        <taxon>Bacteria</taxon>
        <taxon>Bacillati</taxon>
        <taxon>Actinomycetota</taxon>
        <taxon>Actinomycetes</taxon>
        <taxon>Kitasatosporales</taxon>
        <taxon>Streptomycetaceae</taxon>
        <taxon>Streptomyces</taxon>
    </lineage>
</organism>
<accession>A0A7W8EXT2</accession>
<evidence type="ECO:0000256" key="1">
    <source>
        <dbReference type="SAM" id="MobiDB-lite"/>
    </source>
</evidence>
<keyword evidence="3" id="KW-1185">Reference proteome</keyword>
<feature type="region of interest" description="Disordered" evidence="1">
    <location>
        <begin position="1"/>
        <end position="41"/>
    </location>
</feature>
<dbReference type="AlphaFoldDB" id="A0A7W8EXT2"/>
<comment type="caution">
    <text evidence="2">The sequence shown here is derived from an EMBL/GenBank/DDBJ whole genome shotgun (WGS) entry which is preliminary data.</text>
</comment>
<evidence type="ECO:0000313" key="2">
    <source>
        <dbReference type="EMBL" id="MBB5107384.1"/>
    </source>
</evidence>
<feature type="region of interest" description="Disordered" evidence="1">
    <location>
        <begin position="57"/>
        <end position="153"/>
    </location>
</feature>